<dbReference type="Proteomes" id="UP000054632">
    <property type="component" value="Unassembled WGS sequence"/>
</dbReference>
<evidence type="ECO:0000313" key="1">
    <source>
        <dbReference type="EMBL" id="KRY66291.1"/>
    </source>
</evidence>
<evidence type="ECO:0000313" key="2">
    <source>
        <dbReference type="Proteomes" id="UP000054632"/>
    </source>
</evidence>
<name>A0A0V1DZL7_TRIPS</name>
<dbReference type="AlphaFoldDB" id="A0A0V1DZL7"/>
<organism evidence="1 2">
    <name type="scientific">Trichinella pseudospiralis</name>
    <name type="common">Parasitic roundworm</name>
    <dbReference type="NCBI Taxonomy" id="6337"/>
    <lineage>
        <taxon>Eukaryota</taxon>
        <taxon>Metazoa</taxon>
        <taxon>Ecdysozoa</taxon>
        <taxon>Nematoda</taxon>
        <taxon>Enoplea</taxon>
        <taxon>Dorylaimia</taxon>
        <taxon>Trichinellida</taxon>
        <taxon>Trichinellidae</taxon>
        <taxon>Trichinella</taxon>
    </lineage>
</organism>
<dbReference type="EMBL" id="JYDR01000175">
    <property type="protein sequence ID" value="KRY66291.1"/>
    <property type="molecule type" value="Genomic_DNA"/>
</dbReference>
<protein>
    <submittedName>
        <fullName evidence="1">Uncharacterized protein</fullName>
    </submittedName>
</protein>
<proteinExistence type="predicted"/>
<gene>
    <name evidence="1" type="ORF">T4A_11972</name>
</gene>
<reference evidence="1 2" key="1">
    <citation type="submission" date="2015-01" db="EMBL/GenBank/DDBJ databases">
        <title>Evolution of Trichinella species and genotypes.</title>
        <authorList>
            <person name="Korhonen P.K."/>
            <person name="Edoardo P."/>
            <person name="Giuseppe L.R."/>
            <person name="Gasser R.B."/>
        </authorList>
    </citation>
    <scope>NUCLEOTIDE SEQUENCE [LARGE SCALE GENOMIC DNA]</scope>
    <source>
        <strain evidence="1">ISS13</strain>
    </source>
</reference>
<sequence length="77" mass="9135">MECNDAKWNGSMEYVYSEQRHNTALDMATLTMEYKCIKRTVVLSQWLSVQKLRHFIYSGMIEDEFILLDEAPNIPMR</sequence>
<comment type="caution">
    <text evidence="1">The sequence shown here is derived from an EMBL/GenBank/DDBJ whole genome shotgun (WGS) entry which is preliminary data.</text>
</comment>
<accession>A0A0V1DZL7</accession>